<evidence type="ECO:0000313" key="5">
    <source>
        <dbReference type="Proteomes" id="UP000243579"/>
    </source>
</evidence>
<keyword evidence="2" id="KW-1133">Transmembrane helix</keyword>
<dbReference type="Proteomes" id="UP000243579">
    <property type="component" value="Unassembled WGS sequence"/>
</dbReference>
<accession>A0A1V9ZID4</accession>
<keyword evidence="2" id="KW-0472">Membrane</keyword>
<protein>
    <submittedName>
        <fullName evidence="4">Serine protease family S33</fullName>
    </submittedName>
</protein>
<keyword evidence="3" id="KW-0732">Signal</keyword>
<keyword evidence="5" id="KW-1185">Reference proteome</keyword>
<dbReference type="InterPro" id="IPR029058">
    <property type="entry name" value="AB_hydrolase_fold"/>
</dbReference>
<dbReference type="GO" id="GO:0008233">
    <property type="term" value="F:peptidase activity"/>
    <property type="evidence" value="ECO:0007669"/>
    <property type="project" value="UniProtKB-KW"/>
</dbReference>
<dbReference type="OrthoDB" id="425534at2759"/>
<dbReference type="SUPFAM" id="SSF53474">
    <property type="entry name" value="alpha/beta-Hydrolases"/>
    <property type="match status" value="1"/>
</dbReference>
<keyword evidence="2" id="KW-0812">Transmembrane</keyword>
<proteinExistence type="predicted"/>
<dbReference type="EMBL" id="JNBR01000098">
    <property type="protein sequence ID" value="OQR97744.1"/>
    <property type="molecule type" value="Genomic_DNA"/>
</dbReference>
<dbReference type="AlphaFoldDB" id="A0A1V9ZID4"/>
<organism evidence="4 5">
    <name type="scientific">Achlya hypogyna</name>
    <name type="common">Oomycete</name>
    <name type="synonym">Protoachlya hypogyna</name>
    <dbReference type="NCBI Taxonomy" id="1202772"/>
    <lineage>
        <taxon>Eukaryota</taxon>
        <taxon>Sar</taxon>
        <taxon>Stramenopiles</taxon>
        <taxon>Oomycota</taxon>
        <taxon>Saprolegniomycetes</taxon>
        <taxon>Saprolegniales</taxon>
        <taxon>Achlyaceae</taxon>
        <taxon>Achlya</taxon>
    </lineage>
</organism>
<evidence type="ECO:0000313" key="4">
    <source>
        <dbReference type="EMBL" id="OQR97744.1"/>
    </source>
</evidence>
<evidence type="ECO:0000256" key="1">
    <source>
        <dbReference type="SAM" id="MobiDB-lite"/>
    </source>
</evidence>
<dbReference type="GO" id="GO:0006508">
    <property type="term" value="P:proteolysis"/>
    <property type="evidence" value="ECO:0007669"/>
    <property type="project" value="UniProtKB-KW"/>
</dbReference>
<dbReference type="Gene3D" id="3.40.50.1820">
    <property type="entry name" value="alpha/beta hydrolase"/>
    <property type="match status" value="1"/>
</dbReference>
<comment type="caution">
    <text evidence="4">The sequence shown here is derived from an EMBL/GenBank/DDBJ whole genome shotgun (WGS) entry which is preliminary data.</text>
</comment>
<gene>
    <name evidence="4" type="ORF">ACHHYP_10101</name>
</gene>
<feature type="signal peptide" evidence="3">
    <location>
        <begin position="1"/>
        <end position="16"/>
    </location>
</feature>
<reference evidence="4 5" key="1">
    <citation type="journal article" date="2014" name="Genome Biol. Evol.">
        <title>The secreted proteins of Achlya hypogyna and Thraustotheca clavata identify the ancestral oomycete secretome and reveal gene acquisitions by horizontal gene transfer.</title>
        <authorList>
            <person name="Misner I."/>
            <person name="Blouin N."/>
            <person name="Leonard G."/>
            <person name="Richards T.A."/>
            <person name="Lane C.E."/>
        </authorList>
    </citation>
    <scope>NUCLEOTIDE SEQUENCE [LARGE SCALE GENOMIC DNA]</scope>
    <source>
        <strain evidence="4 5">ATCC 48635</strain>
    </source>
</reference>
<feature type="region of interest" description="Disordered" evidence="1">
    <location>
        <begin position="655"/>
        <end position="684"/>
    </location>
</feature>
<evidence type="ECO:0000256" key="3">
    <source>
        <dbReference type="SAM" id="SignalP"/>
    </source>
</evidence>
<feature type="transmembrane region" description="Helical" evidence="2">
    <location>
        <begin position="615"/>
        <end position="636"/>
    </location>
</feature>
<keyword evidence="4" id="KW-0378">Hydrolase</keyword>
<dbReference type="STRING" id="1202772.A0A1V9ZID4"/>
<feature type="chain" id="PRO_5012664190" evidence="3">
    <location>
        <begin position="17"/>
        <end position="684"/>
    </location>
</feature>
<evidence type="ECO:0000256" key="2">
    <source>
        <dbReference type="SAM" id="Phobius"/>
    </source>
</evidence>
<name>A0A1V9ZID4_ACHHY</name>
<sequence length="684" mass="74195">MKVLGLVATAALAADAYKTLPFDGWYQCNMQSIGTGAHYRAAHMSAKSNLPFLQLAVEPDDHGRRLDATSGYECGQFMIPLCHEEVCTDSRNQTIEVFVKRKLANPDKVKIGTEKLLWVLQGGPGDSSTAMETLMANLYYEMNETVTLYTMDHRGTGRSSRLECDAAASMTSGSPGGVSITSQEYPDCIRDILFKVQNHTEAFSVTSAAYDIKSIIESAQASKEVYVYALSYGTYLVERLMQLQSPEIKGYIVDSIVAQSASSFESMSTFSNWDRDVAIVGNRFLDMCQADAYCGAKFGGRNVTEVAWETYATLDREYGTGANACADLMMQVGGEPSQTLRSLFGSMLMNQMYREMIPPLLFRFHRCAPKDVVVLQSFIDIYIRAEGRWAAKSNEEDETLYYSEMLYGLIVYSEMWEIPTPSRAELKKVFDAGLMGGATYALVEQYCTFTGSKDPNCAEFQLPASPPFTYARDQYWNKTATVPKGATALLMAGGLDPQTRRGYARDENRTMGGPHRLIEFPTAAHCTTFTTRTRAGGNTCGVKILASYVVGGGNLDAIDTSCMADLIPLSFTGAGAGWLRYFGVTDPFEDDSAAGVFASVASGATTNDDLGLSTAASVGIAAAAIAVGAVALVLAVHSTRSSKTTTTTAVTVTTTAETDDELATPPERQEQVALPRSEDTVAIV</sequence>
<keyword evidence="4" id="KW-0645">Protease</keyword>